<sequence length="170" mass="18887">MSIPATLSPEDGMVLLCQSAAPLWVSGRRRPRESRVCVGLLAAAASVTTAEGWRVTPSSWGQKNPTRKIKQRISRLLLSLSPCNSQELLSAAAYTPIHNWKPEEQIKRCAGARRIQAQAKWRWGTPLSCLTEMCRMLEAHVWGERDLGVVRCGPGRARQYLPFQVAHLSA</sequence>
<proteinExistence type="predicted"/>
<evidence type="ECO:0000313" key="1">
    <source>
        <dbReference type="EMBL" id="KAJ1180208.1"/>
    </source>
</evidence>
<reference evidence="1" key="1">
    <citation type="journal article" date="2022" name="bioRxiv">
        <title>Sequencing and chromosome-scale assembly of the giantPleurodeles waltlgenome.</title>
        <authorList>
            <person name="Brown T."/>
            <person name="Elewa A."/>
            <person name="Iarovenko S."/>
            <person name="Subramanian E."/>
            <person name="Araus A.J."/>
            <person name="Petzold A."/>
            <person name="Susuki M."/>
            <person name="Suzuki K.-i.T."/>
            <person name="Hayashi T."/>
            <person name="Toyoda A."/>
            <person name="Oliveira C."/>
            <person name="Osipova E."/>
            <person name="Leigh N.D."/>
            <person name="Simon A."/>
            <person name="Yun M.H."/>
        </authorList>
    </citation>
    <scope>NUCLEOTIDE SEQUENCE</scope>
    <source>
        <strain evidence="1">20211129_DDA</strain>
        <tissue evidence="1">Liver</tissue>
    </source>
</reference>
<organism evidence="1 2">
    <name type="scientific">Pleurodeles waltl</name>
    <name type="common">Iberian ribbed newt</name>
    <dbReference type="NCBI Taxonomy" id="8319"/>
    <lineage>
        <taxon>Eukaryota</taxon>
        <taxon>Metazoa</taxon>
        <taxon>Chordata</taxon>
        <taxon>Craniata</taxon>
        <taxon>Vertebrata</taxon>
        <taxon>Euteleostomi</taxon>
        <taxon>Amphibia</taxon>
        <taxon>Batrachia</taxon>
        <taxon>Caudata</taxon>
        <taxon>Salamandroidea</taxon>
        <taxon>Salamandridae</taxon>
        <taxon>Pleurodelinae</taxon>
        <taxon>Pleurodeles</taxon>
    </lineage>
</organism>
<accession>A0AAV7TUR0</accession>
<evidence type="ECO:0000313" key="2">
    <source>
        <dbReference type="Proteomes" id="UP001066276"/>
    </source>
</evidence>
<dbReference type="Proteomes" id="UP001066276">
    <property type="component" value="Chromosome 3_2"/>
</dbReference>
<keyword evidence="2" id="KW-1185">Reference proteome</keyword>
<gene>
    <name evidence="1" type="ORF">NDU88_005430</name>
</gene>
<protein>
    <submittedName>
        <fullName evidence="1">Uncharacterized protein</fullName>
    </submittedName>
</protein>
<dbReference type="AlphaFoldDB" id="A0AAV7TUR0"/>
<dbReference type="EMBL" id="JANPWB010000006">
    <property type="protein sequence ID" value="KAJ1180208.1"/>
    <property type="molecule type" value="Genomic_DNA"/>
</dbReference>
<comment type="caution">
    <text evidence="1">The sequence shown here is derived from an EMBL/GenBank/DDBJ whole genome shotgun (WGS) entry which is preliminary data.</text>
</comment>
<name>A0AAV7TUR0_PLEWA</name>